<dbReference type="EMBL" id="BAABME010001190">
    <property type="protein sequence ID" value="GAA0148149.1"/>
    <property type="molecule type" value="Genomic_DNA"/>
</dbReference>
<dbReference type="Pfam" id="PF00067">
    <property type="entry name" value="p450"/>
    <property type="match status" value="2"/>
</dbReference>
<dbReference type="InterPro" id="IPR001128">
    <property type="entry name" value="Cyt_P450"/>
</dbReference>
<dbReference type="PRINTS" id="PR00463">
    <property type="entry name" value="EP450I"/>
</dbReference>
<keyword evidence="4" id="KW-0560">Oxidoreductase</keyword>
<keyword evidence="5" id="KW-0408">Iron</keyword>
<dbReference type="GO" id="GO:0004497">
    <property type="term" value="F:monooxygenase activity"/>
    <property type="evidence" value="ECO:0007669"/>
    <property type="project" value="UniProtKB-KW"/>
</dbReference>
<accession>A0AAV3P933</accession>
<keyword evidence="8" id="KW-1185">Reference proteome</keyword>
<dbReference type="Gene3D" id="1.10.630.10">
    <property type="entry name" value="Cytochrome P450"/>
    <property type="match status" value="1"/>
</dbReference>
<comment type="caution">
    <text evidence="7">The sequence shown here is derived from an EMBL/GenBank/DDBJ whole genome shotgun (WGS) entry which is preliminary data.</text>
</comment>
<evidence type="ECO:0000256" key="6">
    <source>
        <dbReference type="ARBA" id="ARBA00023033"/>
    </source>
</evidence>
<organism evidence="7 8">
    <name type="scientific">Lithospermum erythrorhizon</name>
    <name type="common">Purple gromwell</name>
    <name type="synonym">Lithospermum officinale var. erythrorhizon</name>
    <dbReference type="NCBI Taxonomy" id="34254"/>
    <lineage>
        <taxon>Eukaryota</taxon>
        <taxon>Viridiplantae</taxon>
        <taxon>Streptophyta</taxon>
        <taxon>Embryophyta</taxon>
        <taxon>Tracheophyta</taxon>
        <taxon>Spermatophyta</taxon>
        <taxon>Magnoliopsida</taxon>
        <taxon>eudicotyledons</taxon>
        <taxon>Gunneridae</taxon>
        <taxon>Pentapetalae</taxon>
        <taxon>asterids</taxon>
        <taxon>lamiids</taxon>
        <taxon>Boraginales</taxon>
        <taxon>Boraginaceae</taxon>
        <taxon>Boraginoideae</taxon>
        <taxon>Lithospermeae</taxon>
        <taxon>Lithospermum</taxon>
    </lineage>
</organism>
<evidence type="ECO:0000313" key="7">
    <source>
        <dbReference type="EMBL" id="GAA0148149.1"/>
    </source>
</evidence>
<reference evidence="7 8" key="1">
    <citation type="submission" date="2024-01" db="EMBL/GenBank/DDBJ databases">
        <title>The complete chloroplast genome sequence of Lithospermum erythrorhizon: insights into the phylogenetic relationship among Boraginaceae species and the maternal lineages of purple gromwells.</title>
        <authorList>
            <person name="Okada T."/>
            <person name="Watanabe K."/>
        </authorList>
    </citation>
    <scope>NUCLEOTIDE SEQUENCE [LARGE SCALE GENOMIC DNA]</scope>
</reference>
<dbReference type="InterPro" id="IPR036396">
    <property type="entry name" value="Cyt_P450_sf"/>
</dbReference>
<evidence type="ECO:0000256" key="2">
    <source>
        <dbReference type="ARBA" id="ARBA00022617"/>
    </source>
</evidence>
<protein>
    <submittedName>
        <fullName evidence="7">Oxygenase</fullName>
    </submittedName>
</protein>
<dbReference type="GO" id="GO:0016705">
    <property type="term" value="F:oxidoreductase activity, acting on paired donors, with incorporation or reduction of molecular oxygen"/>
    <property type="evidence" value="ECO:0007669"/>
    <property type="project" value="InterPro"/>
</dbReference>
<dbReference type="AlphaFoldDB" id="A0AAV3P933"/>
<dbReference type="SUPFAM" id="SSF48264">
    <property type="entry name" value="Cytochrome P450"/>
    <property type="match status" value="1"/>
</dbReference>
<dbReference type="PANTHER" id="PTHR47950:SF14">
    <property type="entry name" value="CYTOCHROME P450 76A2-LIKE ISOFORM X1"/>
    <property type="match status" value="1"/>
</dbReference>
<sequence>MKDLLDKLLDFEGNGTYEQEKLSEHTISVFLLDMFLAGAETETTTIEWALATSSRFDENDIDNVPFLQAIVKETIRMHPPGPLIPRKASKDTSFMGYDIPTSTNVMINVWAIAKDPEYWSDPFSFKPERFLDSNVDYKGQYFNFIPFGSGSRISPGLPLAHRLVHLILGSLIHEFDWELEDSLPLDMSEKMGLTVRKLEPVRVIPTNKSFN</sequence>
<evidence type="ECO:0000256" key="5">
    <source>
        <dbReference type="ARBA" id="ARBA00023004"/>
    </source>
</evidence>
<name>A0AAV3P933_LITER</name>
<gene>
    <name evidence="7" type="ORF">LIER_07671</name>
</gene>
<evidence type="ECO:0000256" key="4">
    <source>
        <dbReference type="ARBA" id="ARBA00023002"/>
    </source>
</evidence>
<dbReference type="GO" id="GO:0020037">
    <property type="term" value="F:heme binding"/>
    <property type="evidence" value="ECO:0007669"/>
    <property type="project" value="InterPro"/>
</dbReference>
<dbReference type="GO" id="GO:0005506">
    <property type="term" value="F:iron ion binding"/>
    <property type="evidence" value="ECO:0007669"/>
    <property type="project" value="InterPro"/>
</dbReference>
<dbReference type="InterPro" id="IPR002401">
    <property type="entry name" value="Cyt_P450_E_grp-I"/>
</dbReference>
<evidence type="ECO:0000313" key="8">
    <source>
        <dbReference type="Proteomes" id="UP001454036"/>
    </source>
</evidence>
<evidence type="ECO:0000256" key="1">
    <source>
        <dbReference type="ARBA" id="ARBA00010617"/>
    </source>
</evidence>
<dbReference type="PRINTS" id="PR00385">
    <property type="entry name" value="P450"/>
</dbReference>
<keyword evidence="6" id="KW-0503">Monooxygenase</keyword>
<keyword evidence="3" id="KW-0479">Metal-binding</keyword>
<dbReference type="PANTHER" id="PTHR47950">
    <property type="entry name" value="CYTOCHROME P450, FAMILY 76, SUBFAMILY C, POLYPEPTIDE 5-RELATED"/>
    <property type="match status" value="1"/>
</dbReference>
<keyword evidence="2" id="KW-0349">Heme</keyword>
<proteinExistence type="inferred from homology"/>
<comment type="similarity">
    <text evidence="1">Belongs to the cytochrome P450 family.</text>
</comment>
<evidence type="ECO:0000256" key="3">
    <source>
        <dbReference type="ARBA" id="ARBA00022723"/>
    </source>
</evidence>
<dbReference type="Proteomes" id="UP001454036">
    <property type="component" value="Unassembled WGS sequence"/>
</dbReference>